<dbReference type="EMBL" id="KN838932">
    <property type="protein sequence ID" value="KIJ92156.1"/>
    <property type="molecule type" value="Genomic_DNA"/>
</dbReference>
<evidence type="ECO:0000313" key="1">
    <source>
        <dbReference type="EMBL" id="KIJ92156.1"/>
    </source>
</evidence>
<protein>
    <submittedName>
        <fullName evidence="1">Uncharacterized protein</fullName>
    </submittedName>
</protein>
<dbReference type="Proteomes" id="UP000054477">
    <property type="component" value="Unassembled WGS sequence"/>
</dbReference>
<gene>
    <name evidence="1" type="ORF">K443DRAFT_685437</name>
</gene>
<evidence type="ECO:0000313" key="2">
    <source>
        <dbReference type="Proteomes" id="UP000054477"/>
    </source>
</evidence>
<accession>A0A0C9X3A1</accession>
<keyword evidence="2" id="KW-1185">Reference proteome</keyword>
<organism evidence="1 2">
    <name type="scientific">Laccaria amethystina LaAM-08-1</name>
    <dbReference type="NCBI Taxonomy" id="1095629"/>
    <lineage>
        <taxon>Eukaryota</taxon>
        <taxon>Fungi</taxon>
        <taxon>Dikarya</taxon>
        <taxon>Basidiomycota</taxon>
        <taxon>Agaricomycotina</taxon>
        <taxon>Agaricomycetes</taxon>
        <taxon>Agaricomycetidae</taxon>
        <taxon>Agaricales</taxon>
        <taxon>Agaricineae</taxon>
        <taxon>Hydnangiaceae</taxon>
        <taxon>Laccaria</taxon>
    </lineage>
</organism>
<reference evidence="1 2" key="1">
    <citation type="submission" date="2014-04" db="EMBL/GenBank/DDBJ databases">
        <authorList>
            <consortium name="DOE Joint Genome Institute"/>
            <person name="Kuo A."/>
            <person name="Kohler A."/>
            <person name="Nagy L.G."/>
            <person name="Floudas D."/>
            <person name="Copeland A."/>
            <person name="Barry K.W."/>
            <person name="Cichocki N."/>
            <person name="Veneault-Fourrey C."/>
            <person name="LaButti K."/>
            <person name="Lindquist E.A."/>
            <person name="Lipzen A."/>
            <person name="Lundell T."/>
            <person name="Morin E."/>
            <person name="Murat C."/>
            <person name="Sun H."/>
            <person name="Tunlid A."/>
            <person name="Henrissat B."/>
            <person name="Grigoriev I.V."/>
            <person name="Hibbett D.S."/>
            <person name="Martin F."/>
            <person name="Nordberg H.P."/>
            <person name="Cantor M.N."/>
            <person name="Hua S.X."/>
        </authorList>
    </citation>
    <scope>NUCLEOTIDE SEQUENCE [LARGE SCALE GENOMIC DNA]</scope>
    <source>
        <strain evidence="1 2">LaAM-08-1</strain>
    </source>
</reference>
<proteinExistence type="predicted"/>
<name>A0A0C9X3A1_9AGAR</name>
<dbReference type="AlphaFoldDB" id="A0A0C9X3A1"/>
<reference evidence="2" key="2">
    <citation type="submission" date="2015-01" db="EMBL/GenBank/DDBJ databases">
        <title>Evolutionary Origins and Diversification of the Mycorrhizal Mutualists.</title>
        <authorList>
            <consortium name="DOE Joint Genome Institute"/>
            <consortium name="Mycorrhizal Genomics Consortium"/>
            <person name="Kohler A."/>
            <person name="Kuo A."/>
            <person name="Nagy L.G."/>
            <person name="Floudas D."/>
            <person name="Copeland A."/>
            <person name="Barry K.W."/>
            <person name="Cichocki N."/>
            <person name="Veneault-Fourrey C."/>
            <person name="LaButti K."/>
            <person name="Lindquist E.A."/>
            <person name="Lipzen A."/>
            <person name="Lundell T."/>
            <person name="Morin E."/>
            <person name="Murat C."/>
            <person name="Riley R."/>
            <person name="Ohm R."/>
            <person name="Sun H."/>
            <person name="Tunlid A."/>
            <person name="Henrissat B."/>
            <person name="Grigoriev I.V."/>
            <person name="Hibbett D.S."/>
            <person name="Martin F."/>
        </authorList>
    </citation>
    <scope>NUCLEOTIDE SEQUENCE [LARGE SCALE GENOMIC DNA]</scope>
    <source>
        <strain evidence="2">LaAM-08-1</strain>
    </source>
</reference>
<sequence>MSRRPEMLAVIWAMDVGSFACLPLASLEHLKTSISSIYPPTASFSSSPPPMYPNSNLDEVNCQAKANFQANESGLSGLARDIVLNATAPN</sequence>
<dbReference type="HOGENOM" id="CLU_2441210_0_0_1"/>